<keyword evidence="8" id="KW-1185">Reference proteome</keyword>
<dbReference type="PANTHER" id="PTHR43439">
    <property type="entry name" value="PHENYLACETATE-COENZYME A LIGASE"/>
    <property type="match status" value="1"/>
</dbReference>
<dbReference type="Pfam" id="PF00550">
    <property type="entry name" value="PP-binding"/>
    <property type="match status" value="1"/>
</dbReference>
<dbReference type="Gene3D" id="3.40.50.12780">
    <property type="entry name" value="N-terminal domain of ligase-like"/>
    <property type="match status" value="1"/>
</dbReference>
<dbReference type="InterPro" id="IPR006162">
    <property type="entry name" value="Ppantetheine_attach_site"/>
</dbReference>
<feature type="region of interest" description="Disordered" evidence="3">
    <location>
        <begin position="1081"/>
        <end position="1100"/>
    </location>
</feature>
<proteinExistence type="predicted"/>
<name>A0ABR4IPP7_9EURO</name>
<dbReference type="Pfam" id="PF00501">
    <property type="entry name" value="AMP-binding"/>
    <property type="match status" value="1"/>
</dbReference>
<feature type="domain" description="Thioester reductase (TE)" evidence="6">
    <location>
        <begin position="699"/>
        <end position="946"/>
    </location>
</feature>
<dbReference type="Pfam" id="PF07993">
    <property type="entry name" value="NAD_binding_4"/>
    <property type="match status" value="1"/>
</dbReference>
<evidence type="ECO:0000256" key="2">
    <source>
        <dbReference type="ARBA" id="ARBA00022553"/>
    </source>
</evidence>
<dbReference type="InterPro" id="IPR036291">
    <property type="entry name" value="NAD(P)-bd_dom_sf"/>
</dbReference>
<evidence type="ECO:0000313" key="8">
    <source>
        <dbReference type="Proteomes" id="UP001610335"/>
    </source>
</evidence>
<organism evidence="7 8">
    <name type="scientific">Aspergillus cavernicola</name>
    <dbReference type="NCBI Taxonomy" id="176166"/>
    <lineage>
        <taxon>Eukaryota</taxon>
        <taxon>Fungi</taxon>
        <taxon>Dikarya</taxon>
        <taxon>Ascomycota</taxon>
        <taxon>Pezizomycotina</taxon>
        <taxon>Eurotiomycetes</taxon>
        <taxon>Eurotiomycetidae</taxon>
        <taxon>Eurotiales</taxon>
        <taxon>Aspergillaceae</taxon>
        <taxon>Aspergillus</taxon>
        <taxon>Aspergillus subgen. Nidulantes</taxon>
    </lineage>
</organism>
<evidence type="ECO:0000259" key="6">
    <source>
        <dbReference type="Pfam" id="PF07993"/>
    </source>
</evidence>
<dbReference type="PROSITE" id="PS00455">
    <property type="entry name" value="AMP_BINDING"/>
    <property type="match status" value="1"/>
</dbReference>
<feature type="compositionally biased region" description="Gly residues" evidence="3">
    <location>
        <begin position="1085"/>
        <end position="1095"/>
    </location>
</feature>
<comment type="caution">
    <text evidence="7">The sequence shown here is derived from an EMBL/GenBank/DDBJ whole genome shotgun (WGS) entry which is preliminary data.</text>
</comment>
<dbReference type="InterPro" id="IPR036736">
    <property type="entry name" value="ACP-like_sf"/>
</dbReference>
<dbReference type="PROSITE" id="PS00012">
    <property type="entry name" value="PHOSPHOPANTETHEINE"/>
    <property type="match status" value="1"/>
</dbReference>
<evidence type="ECO:0000256" key="3">
    <source>
        <dbReference type="SAM" id="MobiDB-lite"/>
    </source>
</evidence>
<feature type="domain" description="AMP-dependent synthetase/ligase" evidence="4">
    <location>
        <begin position="24"/>
        <end position="346"/>
    </location>
</feature>
<reference evidence="7 8" key="1">
    <citation type="submission" date="2024-07" db="EMBL/GenBank/DDBJ databases">
        <title>Section-level genome sequencing and comparative genomics of Aspergillus sections Usti and Cavernicolus.</title>
        <authorList>
            <consortium name="Lawrence Berkeley National Laboratory"/>
            <person name="Nybo J.L."/>
            <person name="Vesth T.C."/>
            <person name="Theobald S."/>
            <person name="Frisvad J.C."/>
            <person name="Larsen T.O."/>
            <person name="Kjaerboelling I."/>
            <person name="Rothschild-Mancinelli K."/>
            <person name="Lyhne E.K."/>
            <person name="Kogle M.E."/>
            <person name="Barry K."/>
            <person name="Clum A."/>
            <person name="Na H."/>
            <person name="Ledsgaard L."/>
            <person name="Lin J."/>
            <person name="Lipzen A."/>
            <person name="Kuo A."/>
            <person name="Riley R."/>
            <person name="Mondo S."/>
            <person name="LaButti K."/>
            <person name="Haridas S."/>
            <person name="Pangalinan J."/>
            <person name="Salamov A.A."/>
            <person name="Simmons B.A."/>
            <person name="Magnuson J.K."/>
            <person name="Chen J."/>
            <person name="Drula E."/>
            <person name="Henrissat B."/>
            <person name="Wiebenga A."/>
            <person name="Lubbers R.J."/>
            <person name="Gomes A.C."/>
            <person name="Makela M.R."/>
            <person name="Stajich J."/>
            <person name="Grigoriev I.V."/>
            <person name="Mortensen U.H."/>
            <person name="De vries R.P."/>
            <person name="Baker S.E."/>
            <person name="Andersen M.R."/>
        </authorList>
    </citation>
    <scope>NUCLEOTIDE SEQUENCE [LARGE SCALE GENOMIC DNA]</scope>
    <source>
        <strain evidence="7 8">CBS 600.67</strain>
    </source>
</reference>
<evidence type="ECO:0000256" key="1">
    <source>
        <dbReference type="ARBA" id="ARBA00022450"/>
    </source>
</evidence>
<keyword evidence="1" id="KW-0596">Phosphopantetheine</keyword>
<keyword evidence="2" id="KW-0597">Phosphoprotein</keyword>
<accession>A0ABR4IPP7</accession>
<dbReference type="Pfam" id="PF23562">
    <property type="entry name" value="AMP-binding_C_3"/>
    <property type="match status" value="1"/>
</dbReference>
<dbReference type="SUPFAM" id="SSF51735">
    <property type="entry name" value="NAD(P)-binding Rossmann-fold domains"/>
    <property type="match status" value="1"/>
</dbReference>
<dbReference type="InterPro" id="IPR051414">
    <property type="entry name" value="Adenylate-forming_Reductase"/>
</dbReference>
<dbReference type="InterPro" id="IPR020845">
    <property type="entry name" value="AMP-binding_CS"/>
</dbReference>
<sequence length="1133" mass="123707">MTPSQDLGFDPQSALIPNIVDHFAKVKPDAIYAEYPKSPTSYEHGFRQITFRDLANAVNGLAWWLTSTLGPGNGEILPYLGPNDVRYPALVLGAVKAGYVIFCTSPRNSPAAHENLFSRLNCTKLLAPVPQPPPVTAILAALKLDAYNVPSVDELLHTSHPHYEFSKTHSEVAKESVIVLHTSGSTGIPKPIIWNHDMANRHMMMNLWNPPQGFGNTEQLTMNKRLFSALPPFHATGIAMLVFIGLPFGTTLICPTSVGLPTAAGLVEVLKQIPVDVAFVVPSMVQELSQSPELLEFCSQHLERILYAGGDLPQAIGDAVASKIPLVNRYGASEVGLLNLIYPTTSRDSQKDWRYLHFHPATGAEFRKVTADEYELVLVRASESEHPLFVFGLFPELQEYHTKDLFVRHPDAQKPDLWRYSTRADDVVVFLNGEKTNPLSMEQHISASNPQVTGILVAGAQRFQASLLVEVASTNLSASERAAAIERLWPSIEEANAVCPAHARVDKTHILFTKAEKPMLRTIKGTIQRTGTLALYVQELDILYADADQLLTQAGGERYAGPGRVNDAQVVADYVRRVLLSITGWDKEQMGDGDNFFHLGLDSLQAINATRWFKAGLAFPNFTPNTIYLHPSVSELTQAIIQDQQGQAAIVETQLAERSSILQEFLDRVHINPDDGGHINPNNNNNNNNNNNKGHTVILTGSTGTLGTYLLDTLLKTPSVAHVYCLNRSPDSITALRQRAKNSLYNLNIPLDSPRLTFYTTDLSRPDLGLPLDTLSNLQATATLIIHNAWTVNFNLSLPSFHPNLSGIVNLINFSSSSPNPNSPHLFFISSISSTMNHTTPSKTTPETIITTTSPAPSGYANSKYLAEHILHHAVESSTRTRTRPLRASIARVGQVAGAANTPGLWNKAEWFPSLVQSSLHIGAVPGSLGGAGIDRIDWVPVDLLAGVLVELALRHRDFSSSSSAPSSETRTGTGTGDIKDIIEVLHPHNLSPTPWTTTILPPLTATLSASAGKHIEIIPLRSWVQRIRADLERSTSSSSSSSSSSVRFPARDEDVLQRALEKNPAVKLLSFFEGLAELESGPGVEDGNGNGNGNGNENIFETSETARKSGLLRAVPGVKREWVEKWIGEWLG</sequence>
<dbReference type="Gene3D" id="1.10.1200.10">
    <property type="entry name" value="ACP-like"/>
    <property type="match status" value="1"/>
</dbReference>
<dbReference type="InterPro" id="IPR009081">
    <property type="entry name" value="PP-bd_ACP"/>
</dbReference>
<dbReference type="InterPro" id="IPR042099">
    <property type="entry name" value="ANL_N_sf"/>
</dbReference>
<dbReference type="InterPro" id="IPR000873">
    <property type="entry name" value="AMP-dep_synth/lig_dom"/>
</dbReference>
<gene>
    <name evidence="7" type="ORF">BDW59DRAFT_33422</name>
</gene>
<dbReference type="SUPFAM" id="SSF56801">
    <property type="entry name" value="Acetyl-CoA synthetase-like"/>
    <property type="match status" value="1"/>
</dbReference>
<dbReference type="PANTHER" id="PTHR43439:SF2">
    <property type="entry name" value="ENZYME, PUTATIVE (JCVI)-RELATED"/>
    <property type="match status" value="1"/>
</dbReference>
<dbReference type="Gene3D" id="3.40.50.720">
    <property type="entry name" value="NAD(P)-binding Rossmann-like Domain"/>
    <property type="match status" value="1"/>
</dbReference>
<feature type="domain" description="Carrier" evidence="5">
    <location>
        <begin position="573"/>
        <end position="640"/>
    </location>
</feature>
<evidence type="ECO:0000259" key="4">
    <source>
        <dbReference type="Pfam" id="PF00501"/>
    </source>
</evidence>
<dbReference type="SUPFAM" id="SSF47336">
    <property type="entry name" value="ACP-like"/>
    <property type="match status" value="1"/>
</dbReference>
<dbReference type="InterPro" id="IPR013120">
    <property type="entry name" value="FAR_NAD-bd"/>
</dbReference>
<dbReference type="Proteomes" id="UP001610335">
    <property type="component" value="Unassembled WGS sequence"/>
</dbReference>
<evidence type="ECO:0000313" key="7">
    <source>
        <dbReference type="EMBL" id="KAL2829735.1"/>
    </source>
</evidence>
<dbReference type="EMBL" id="JBFXLS010000015">
    <property type="protein sequence ID" value="KAL2829735.1"/>
    <property type="molecule type" value="Genomic_DNA"/>
</dbReference>
<protein>
    <submittedName>
        <fullName evidence="7">NRPS-like enzyme</fullName>
    </submittedName>
</protein>
<evidence type="ECO:0000259" key="5">
    <source>
        <dbReference type="Pfam" id="PF00550"/>
    </source>
</evidence>